<organism evidence="1 2">
    <name type="scientific">Rubrobacter tropicus</name>
    <dbReference type="NCBI Taxonomy" id="2653851"/>
    <lineage>
        <taxon>Bacteria</taxon>
        <taxon>Bacillati</taxon>
        <taxon>Actinomycetota</taxon>
        <taxon>Rubrobacteria</taxon>
        <taxon>Rubrobacterales</taxon>
        <taxon>Rubrobacteraceae</taxon>
        <taxon>Rubrobacter</taxon>
    </lineage>
</organism>
<dbReference type="InterPro" id="IPR016181">
    <property type="entry name" value="Acyl_CoA_acyltransferase"/>
</dbReference>
<reference evidence="1 2" key="1">
    <citation type="submission" date="2019-10" db="EMBL/GenBank/DDBJ databases">
        <title>Rubrobacter sp nov SCSIO 52090 isolated from a deep-sea sediment in the South China Sea.</title>
        <authorList>
            <person name="Chen R.W."/>
        </authorList>
    </citation>
    <scope>NUCLEOTIDE SEQUENCE [LARGE SCALE GENOMIC DNA]</scope>
    <source>
        <strain evidence="1 2">SCSIO 52909</strain>
        <plasmid evidence="1 2">unnamed1</plasmid>
    </source>
</reference>
<dbReference type="AlphaFoldDB" id="A0A6G8QGI3"/>
<name>A0A6G8QGI3_9ACTN</name>
<gene>
    <name evidence="1" type="ORF">GBA63_21865</name>
</gene>
<evidence type="ECO:0000313" key="2">
    <source>
        <dbReference type="Proteomes" id="UP000501452"/>
    </source>
</evidence>
<sequence length="356" mass="39236">MLELSGHPELLAGVNELRARVYPDHPEARDARRHAEVWGWLGRHPLAREMRRWVLATGEGQVVGHLASLPQRYRIAGKRVVAHTTADYQVLPGYGFHAVSLMRRFFRTAENCVSADQVAGAMAVQRRFGAEVAGSLRYEAKLLDPSRIPRVPAPLRPLLAPARWGLRALDATLPSVFGRGPKVDVLDGFDASFDDLFERVAASVPCAPERDAAFLRWRYGTGSPPYPVTVLGVREAGSASGTLLGYAVLRVGDDGQNGYVLDLTASPGRDDVAWSLLREAVRFFGRAGVYVVRYRFATSPTSPQPRDLRGLGFFSRPRRAHTLMVRFADRGLHETALDAANWSYTTGDGEAGFWVS</sequence>
<dbReference type="Proteomes" id="UP000501452">
    <property type="component" value="Plasmid unnamed1"/>
</dbReference>
<dbReference type="SUPFAM" id="SSF55729">
    <property type="entry name" value="Acyl-CoA N-acyltransferases (Nat)"/>
    <property type="match status" value="1"/>
</dbReference>
<dbReference type="KEGG" id="rub:GBA63_21865"/>
<accession>A0A6G8QGI3</accession>
<keyword evidence="1" id="KW-0808">Transferase</keyword>
<keyword evidence="1" id="KW-0614">Plasmid</keyword>
<geneLocation type="plasmid" evidence="1 2">
    <name>unnamed1</name>
</geneLocation>
<evidence type="ECO:0000313" key="1">
    <source>
        <dbReference type="EMBL" id="QIN85521.1"/>
    </source>
</evidence>
<dbReference type="GO" id="GO:0016740">
    <property type="term" value="F:transferase activity"/>
    <property type="evidence" value="ECO:0007669"/>
    <property type="project" value="UniProtKB-KW"/>
</dbReference>
<protein>
    <submittedName>
        <fullName evidence="1">GNAT family N-acetyltransferase</fullName>
    </submittedName>
</protein>
<keyword evidence="2" id="KW-1185">Reference proteome</keyword>
<proteinExistence type="predicted"/>
<dbReference type="EMBL" id="CP045120">
    <property type="protein sequence ID" value="QIN85521.1"/>
    <property type="molecule type" value="Genomic_DNA"/>
</dbReference>